<organism evidence="1 2">
    <name type="scientific">Racocetra persica</name>
    <dbReference type="NCBI Taxonomy" id="160502"/>
    <lineage>
        <taxon>Eukaryota</taxon>
        <taxon>Fungi</taxon>
        <taxon>Fungi incertae sedis</taxon>
        <taxon>Mucoromycota</taxon>
        <taxon>Glomeromycotina</taxon>
        <taxon>Glomeromycetes</taxon>
        <taxon>Diversisporales</taxon>
        <taxon>Gigasporaceae</taxon>
        <taxon>Racocetra</taxon>
    </lineage>
</organism>
<accession>A0ACA9SL73</accession>
<sequence>TMNVLDQIKSNIYSALLFYWDAPNDARLIASLLDSHYKELESEPE</sequence>
<evidence type="ECO:0000313" key="1">
    <source>
        <dbReference type="EMBL" id="CAG8841685.1"/>
    </source>
</evidence>
<dbReference type="Proteomes" id="UP000789920">
    <property type="component" value="Unassembled WGS sequence"/>
</dbReference>
<gene>
    <name evidence="1" type="ORF">RPERSI_LOCUS31987</name>
</gene>
<comment type="caution">
    <text evidence="1">The sequence shown here is derived from an EMBL/GenBank/DDBJ whole genome shotgun (WGS) entry which is preliminary data.</text>
</comment>
<evidence type="ECO:0000313" key="2">
    <source>
        <dbReference type="Proteomes" id="UP000789920"/>
    </source>
</evidence>
<keyword evidence="2" id="KW-1185">Reference proteome</keyword>
<name>A0ACA9SL73_9GLOM</name>
<protein>
    <submittedName>
        <fullName evidence="1">1702_t:CDS:1</fullName>
    </submittedName>
</protein>
<feature type="non-terminal residue" evidence="1">
    <location>
        <position position="1"/>
    </location>
</feature>
<reference evidence="1" key="1">
    <citation type="submission" date="2021-06" db="EMBL/GenBank/DDBJ databases">
        <authorList>
            <person name="Kallberg Y."/>
            <person name="Tangrot J."/>
            <person name="Rosling A."/>
        </authorList>
    </citation>
    <scope>NUCLEOTIDE SEQUENCE</scope>
    <source>
        <strain evidence="1">MA461A</strain>
    </source>
</reference>
<feature type="non-terminal residue" evidence="1">
    <location>
        <position position="45"/>
    </location>
</feature>
<proteinExistence type="predicted"/>
<dbReference type="EMBL" id="CAJVQC010131242">
    <property type="protein sequence ID" value="CAG8841685.1"/>
    <property type="molecule type" value="Genomic_DNA"/>
</dbReference>